<dbReference type="PANTHER" id="PTHR43684:SF1">
    <property type="entry name" value="ENOYL-COA DELTA ISOMERASE 2"/>
    <property type="match status" value="1"/>
</dbReference>
<keyword evidence="4" id="KW-0576">Peroxisome</keyword>
<dbReference type="InterPro" id="IPR051053">
    <property type="entry name" value="ECH/Chromodomain_protein"/>
</dbReference>
<gene>
    <name evidence="6" type="ORF">LAMI_0C06172G</name>
</gene>
<accession>A0A1G4J3D5</accession>
<evidence type="ECO:0000256" key="4">
    <source>
        <dbReference type="ARBA" id="ARBA00023140"/>
    </source>
</evidence>
<dbReference type="OrthoDB" id="2018133at2759"/>
<evidence type="ECO:0000256" key="1">
    <source>
        <dbReference type="ARBA" id="ARBA00004275"/>
    </source>
</evidence>
<dbReference type="Proteomes" id="UP000191024">
    <property type="component" value="Chromosome C"/>
</dbReference>
<organism evidence="6 7">
    <name type="scientific">Lachancea mirantina</name>
    <dbReference type="NCBI Taxonomy" id="1230905"/>
    <lineage>
        <taxon>Eukaryota</taxon>
        <taxon>Fungi</taxon>
        <taxon>Dikarya</taxon>
        <taxon>Ascomycota</taxon>
        <taxon>Saccharomycotina</taxon>
        <taxon>Saccharomycetes</taxon>
        <taxon>Saccharomycetales</taxon>
        <taxon>Saccharomycetaceae</taxon>
        <taxon>Lachancea</taxon>
    </lineage>
</organism>
<dbReference type="InterPro" id="IPR001753">
    <property type="entry name" value="Enoyl-CoA_hydra/iso"/>
</dbReference>
<dbReference type="Gene3D" id="3.90.226.10">
    <property type="entry name" value="2-enoyl-CoA Hydratase, Chain A, domain 1"/>
    <property type="match status" value="1"/>
</dbReference>
<dbReference type="PANTHER" id="PTHR43684">
    <property type="match status" value="1"/>
</dbReference>
<dbReference type="SUPFAM" id="SSF52096">
    <property type="entry name" value="ClpP/crotonase"/>
    <property type="match status" value="1"/>
</dbReference>
<dbReference type="AlphaFoldDB" id="A0A1G4J3D5"/>
<keyword evidence="7" id="KW-1185">Reference proteome</keyword>
<protein>
    <submittedName>
        <fullName evidence="6">LAMI_0C06172g1_1</fullName>
    </submittedName>
</protein>
<reference evidence="7" key="1">
    <citation type="submission" date="2016-03" db="EMBL/GenBank/DDBJ databases">
        <authorList>
            <person name="Devillers H."/>
        </authorList>
    </citation>
    <scope>NUCLEOTIDE SEQUENCE [LARGE SCALE GENOMIC DNA]</scope>
</reference>
<evidence type="ECO:0000256" key="3">
    <source>
        <dbReference type="ARBA" id="ARBA00005254"/>
    </source>
</evidence>
<dbReference type="GO" id="GO:0005782">
    <property type="term" value="C:peroxisomal matrix"/>
    <property type="evidence" value="ECO:0007669"/>
    <property type="project" value="TreeGrafter"/>
</dbReference>
<sequence length="274" mass="30525">MTIIAASEKIKHNVQDGIFVIQLDDAKSLNSMTGHDYLYLGHLMEIADRDSAVYLTVLQSSGRFFSSGANVGNIGAMQSAQDENGELGKWLSEFVSRNLFVTHVFAKHTKPIVCCLNGPAVGLSAAIVMLCDVVYAMNNSVYLLFPFANLALVTEGALSVTLPMKLGYNVASEILTLARPVTFDQLNGKVVTRNYNLKDTQEFNSQVLQDLKRATGDLHKESIPGMKRLLQRSVLDQMKRANVDEVNDALSYWVRGLPQQRFREIKSKQRIHKM</sequence>
<comment type="similarity">
    <text evidence="3">Belongs to the enoyl-CoA hydratase/isomerase family.</text>
</comment>
<dbReference type="EMBL" id="LT598466">
    <property type="protein sequence ID" value="SCU84089.1"/>
    <property type="molecule type" value="Genomic_DNA"/>
</dbReference>
<evidence type="ECO:0000256" key="5">
    <source>
        <dbReference type="ARBA" id="ARBA00023235"/>
    </source>
</evidence>
<name>A0A1G4J3D5_9SACH</name>
<dbReference type="GO" id="GO:0004165">
    <property type="term" value="F:delta(3)-delta(2)-enoyl-CoA isomerase activity"/>
    <property type="evidence" value="ECO:0007669"/>
    <property type="project" value="UniProtKB-ARBA"/>
</dbReference>
<dbReference type="InterPro" id="IPR029045">
    <property type="entry name" value="ClpP/crotonase-like_dom_sf"/>
</dbReference>
<dbReference type="STRING" id="1230905.A0A1G4J3D5"/>
<dbReference type="FunFam" id="3.90.226.10:FF:000048">
    <property type="entry name" value="3,2-trans-enoyl-CoA isomerase"/>
    <property type="match status" value="1"/>
</dbReference>
<proteinExistence type="inferred from homology"/>
<comment type="pathway">
    <text evidence="2">Lipid metabolism; fatty acid beta-oxidation.</text>
</comment>
<comment type="subcellular location">
    <subcellularLocation>
        <location evidence="1">Peroxisome</location>
    </subcellularLocation>
</comment>
<evidence type="ECO:0000313" key="7">
    <source>
        <dbReference type="Proteomes" id="UP000191024"/>
    </source>
</evidence>
<dbReference type="CDD" id="cd06558">
    <property type="entry name" value="crotonase-like"/>
    <property type="match status" value="1"/>
</dbReference>
<dbReference type="Pfam" id="PF00378">
    <property type="entry name" value="ECH_1"/>
    <property type="match status" value="1"/>
</dbReference>
<dbReference type="GO" id="GO:0006635">
    <property type="term" value="P:fatty acid beta-oxidation"/>
    <property type="evidence" value="ECO:0007669"/>
    <property type="project" value="TreeGrafter"/>
</dbReference>
<evidence type="ECO:0000256" key="2">
    <source>
        <dbReference type="ARBA" id="ARBA00005005"/>
    </source>
</evidence>
<evidence type="ECO:0000313" key="6">
    <source>
        <dbReference type="EMBL" id="SCU84089.1"/>
    </source>
</evidence>
<keyword evidence="5" id="KW-0413">Isomerase</keyword>